<comment type="similarity">
    <text evidence="1">Belongs to the 4-hydroxybenzoyl-CoA thioesterase family.</text>
</comment>
<dbReference type="STRING" id="1851148.SMSP2_00601"/>
<dbReference type="PANTHER" id="PTHR31793:SF27">
    <property type="entry name" value="NOVEL THIOESTERASE SUPERFAMILY DOMAIN AND SAPOSIN A-TYPE DOMAIN CONTAINING PROTEIN (0610012H03RIK)"/>
    <property type="match status" value="1"/>
</dbReference>
<dbReference type="EMBL" id="CP019646">
    <property type="protein sequence ID" value="AQQ70257.1"/>
    <property type="molecule type" value="Genomic_DNA"/>
</dbReference>
<accession>A0A1Q2MD68</accession>
<evidence type="ECO:0000256" key="2">
    <source>
        <dbReference type="ARBA" id="ARBA00022801"/>
    </source>
</evidence>
<dbReference type="InterPro" id="IPR029069">
    <property type="entry name" value="HotDog_dom_sf"/>
</dbReference>
<dbReference type="OrthoDB" id="9800856at2"/>
<keyword evidence="2 3" id="KW-0378">Hydrolase</keyword>
<dbReference type="NCBIfam" id="TIGR00051">
    <property type="entry name" value="YbgC/FadM family acyl-CoA thioesterase"/>
    <property type="match status" value="1"/>
</dbReference>
<dbReference type="SUPFAM" id="SSF54637">
    <property type="entry name" value="Thioesterase/thiol ester dehydrase-isomerase"/>
    <property type="match status" value="1"/>
</dbReference>
<dbReference type="Gene3D" id="3.10.129.10">
    <property type="entry name" value="Hotdog Thioesterase"/>
    <property type="match status" value="1"/>
</dbReference>
<dbReference type="CDD" id="cd00586">
    <property type="entry name" value="4HBT"/>
    <property type="match status" value="1"/>
</dbReference>
<organism evidence="3 4">
    <name type="scientific">Limihaloglobus sulfuriphilus</name>
    <dbReference type="NCBI Taxonomy" id="1851148"/>
    <lineage>
        <taxon>Bacteria</taxon>
        <taxon>Pseudomonadati</taxon>
        <taxon>Planctomycetota</taxon>
        <taxon>Phycisphaerae</taxon>
        <taxon>Sedimentisphaerales</taxon>
        <taxon>Sedimentisphaeraceae</taxon>
        <taxon>Limihaloglobus</taxon>
    </lineage>
</organism>
<dbReference type="Proteomes" id="UP000188181">
    <property type="component" value="Chromosome"/>
</dbReference>
<reference evidence="4" key="1">
    <citation type="submission" date="2017-02" db="EMBL/GenBank/DDBJ databases">
        <title>Comparative genomics and description of representatives of a novel lineage of planctomycetes thriving in anoxic sediments.</title>
        <authorList>
            <person name="Spring S."/>
            <person name="Bunk B."/>
            <person name="Sproer C."/>
        </authorList>
    </citation>
    <scope>NUCLEOTIDE SEQUENCE [LARGE SCALE GENOMIC DNA]</scope>
    <source>
        <strain evidence="4">SM-Chi-D1</strain>
    </source>
</reference>
<dbReference type="InterPro" id="IPR050563">
    <property type="entry name" value="4-hydroxybenzoyl-CoA_TE"/>
</dbReference>
<keyword evidence="4" id="KW-1185">Reference proteome</keyword>
<proteinExistence type="inferred from homology"/>
<name>A0A1Q2MD68_9BACT</name>
<dbReference type="GO" id="GO:0047617">
    <property type="term" value="F:fatty acyl-CoA hydrolase activity"/>
    <property type="evidence" value="ECO:0007669"/>
    <property type="project" value="TreeGrafter"/>
</dbReference>
<dbReference type="AlphaFoldDB" id="A0A1Q2MD68"/>
<protein>
    <submittedName>
        <fullName evidence="3">Acyl-CoA thioester hydrolase YbgC</fullName>
        <ecNumber evidence="3">3.1.2.-</ecNumber>
    </submittedName>
</protein>
<dbReference type="EC" id="3.1.2.-" evidence="3"/>
<dbReference type="RefSeq" id="WP_146682533.1">
    <property type="nucleotide sequence ID" value="NZ_CP019646.1"/>
</dbReference>
<sequence length="138" mass="15481">MFTKKHISSCDIEITPRYNETDQGGVVHHSVYPVYFEMGRTELLRANGFAYKDLEASGCAMVVAQLNIKYRGPAYYDQKIMVTTTCQRITRARIEHSYIVKDAKTGKVITEGQTTLACIDGEGKMRSVPDFLFGMAPS</sequence>
<evidence type="ECO:0000313" key="4">
    <source>
        <dbReference type="Proteomes" id="UP000188181"/>
    </source>
</evidence>
<gene>
    <name evidence="3" type="primary">ybgC</name>
    <name evidence="3" type="ORF">SMSP2_00601</name>
</gene>
<dbReference type="KEGG" id="pbas:SMSP2_00601"/>
<dbReference type="InterPro" id="IPR006684">
    <property type="entry name" value="YbgC/YbaW"/>
</dbReference>
<dbReference type="Pfam" id="PF13279">
    <property type="entry name" value="4HBT_2"/>
    <property type="match status" value="1"/>
</dbReference>
<dbReference type="PANTHER" id="PTHR31793">
    <property type="entry name" value="4-HYDROXYBENZOYL-COA THIOESTERASE FAMILY MEMBER"/>
    <property type="match status" value="1"/>
</dbReference>
<evidence type="ECO:0000313" key="3">
    <source>
        <dbReference type="EMBL" id="AQQ70257.1"/>
    </source>
</evidence>
<dbReference type="PIRSF" id="PIRSF003230">
    <property type="entry name" value="YbgC"/>
    <property type="match status" value="1"/>
</dbReference>
<evidence type="ECO:0000256" key="1">
    <source>
        <dbReference type="ARBA" id="ARBA00005953"/>
    </source>
</evidence>